<evidence type="ECO:0000256" key="9">
    <source>
        <dbReference type="ARBA" id="ARBA00023121"/>
    </source>
</evidence>
<evidence type="ECO:0000256" key="12">
    <source>
        <dbReference type="ARBA" id="ARBA00032687"/>
    </source>
</evidence>
<dbReference type="OMA" id="EVDLIMI"/>
<keyword evidence="11" id="KW-0472">Membrane</keyword>
<dbReference type="PANTHER" id="PTHR21771:SF0">
    <property type="entry name" value="MITOCHONDRIA-EATING PROTEIN"/>
    <property type="match status" value="1"/>
</dbReference>
<reference evidence="16" key="1">
    <citation type="submission" date="2025-08" db="UniProtKB">
        <authorList>
            <consortium name="RefSeq"/>
        </authorList>
    </citation>
    <scope>IDENTIFICATION</scope>
    <source>
        <tissue evidence="16">Liver</tissue>
    </source>
</reference>
<evidence type="ECO:0000256" key="10">
    <source>
        <dbReference type="ARBA" id="ARBA00023128"/>
    </source>
</evidence>
<keyword evidence="9" id="KW-0446">Lipid-binding</keyword>
<comment type="subcellular location">
    <subcellularLocation>
        <location evidence="3">Cytoplasm</location>
    </subcellularLocation>
    <subcellularLocation>
        <location evidence="2">Mitochondrion matrix</location>
    </subcellularLocation>
    <subcellularLocation>
        <location evidence="1">Mitochondrion outer membrane</location>
    </subcellularLocation>
</comment>
<gene>
    <name evidence="16" type="primary">LOC103060307</name>
</gene>
<comment type="similarity">
    <text evidence="4">Belongs to the MIEAP family.</text>
</comment>
<feature type="region of interest" description="Disordered" evidence="13">
    <location>
        <begin position="121"/>
        <end position="162"/>
    </location>
</feature>
<dbReference type="InterPro" id="IPR031981">
    <property type="entry name" value="MIEAP_C"/>
</dbReference>
<keyword evidence="7" id="KW-1000">Mitochondrion outer membrane</keyword>
<evidence type="ECO:0000256" key="5">
    <source>
        <dbReference type="ARBA" id="ARBA00019863"/>
    </source>
</evidence>
<evidence type="ECO:0000256" key="4">
    <source>
        <dbReference type="ARBA" id="ARBA00008233"/>
    </source>
</evidence>
<accession>A0A9F2WD79</accession>
<name>A0A9F2WD79_PYTBI</name>
<dbReference type="GO" id="GO:0035694">
    <property type="term" value="P:mitochondrial protein catabolic process"/>
    <property type="evidence" value="ECO:0007669"/>
    <property type="project" value="InterPro"/>
</dbReference>
<evidence type="ECO:0000313" key="16">
    <source>
        <dbReference type="RefSeq" id="XP_007433874.1"/>
    </source>
</evidence>
<evidence type="ECO:0000313" key="15">
    <source>
        <dbReference type="Proteomes" id="UP000695026"/>
    </source>
</evidence>
<keyword evidence="10" id="KW-0496">Mitochondrion</keyword>
<dbReference type="GO" id="GO:0035695">
    <property type="term" value="P:mitophagy by internal vacuole formation"/>
    <property type="evidence" value="ECO:0007669"/>
    <property type="project" value="TreeGrafter"/>
</dbReference>
<dbReference type="Proteomes" id="UP000695026">
    <property type="component" value="Unplaced"/>
</dbReference>
<evidence type="ECO:0000256" key="11">
    <source>
        <dbReference type="ARBA" id="ARBA00023136"/>
    </source>
</evidence>
<dbReference type="InterPro" id="IPR026169">
    <property type="entry name" value="MIEAP"/>
</dbReference>
<evidence type="ECO:0000259" key="14">
    <source>
        <dbReference type="Pfam" id="PF16026"/>
    </source>
</evidence>
<dbReference type="OrthoDB" id="5966837at2759"/>
<evidence type="ECO:0000256" key="2">
    <source>
        <dbReference type="ARBA" id="ARBA00004305"/>
    </source>
</evidence>
<evidence type="ECO:0000256" key="7">
    <source>
        <dbReference type="ARBA" id="ARBA00022787"/>
    </source>
</evidence>
<evidence type="ECO:0000256" key="3">
    <source>
        <dbReference type="ARBA" id="ARBA00004496"/>
    </source>
</evidence>
<dbReference type="GeneID" id="103060307"/>
<evidence type="ECO:0000256" key="6">
    <source>
        <dbReference type="ARBA" id="ARBA00022490"/>
    </source>
</evidence>
<protein>
    <recommendedName>
        <fullName evidence="5">Mitochondria-eating protein</fullName>
    </recommendedName>
    <alternativeName>
        <fullName evidence="12">Spermatogenesis-associated protein 18</fullName>
    </alternativeName>
</protein>
<dbReference type="Pfam" id="PF16026">
    <property type="entry name" value="MIEAP"/>
    <property type="match status" value="1"/>
</dbReference>
<keyword evidence="15" id="KW-1185">Reference proteome</keyword>
<dbReference type="AlphaFoldDB" id="A0A9F2WD79"/>
<keyword evidence="6" id="KW-0963">Cytoplasm</keyword>
<evidence type="ECO:0000256" key="8">
    <source>
        <dbReference type="ARBA" id="ARBA00023054"/>
    </source>
</evidence>
<evidence type="ECO:0000256" key="1">
    <source>
        <dbReference type="ARBA" id="ARBA00004294"/>
    </source>
</evidence>
<sequence length="162" mass="18233">MVCNGCQYDVILKKEVIRVINISSKISLPEEVDLIMISGLIRELCRIAFSMQTLDPPLDISLGIDGELFSDYKYRRSYDSDFTAPLVAYHVWPALMEEDSVIVKGEAVTRKGALWSSRSRNRSCSHSRSRSVSPLARSTGYSRHLPTRSRSPSPLRNGSPRN</sequence>
<keyword evidence="8" id="KW-0175">Coiled coil</keyword>
<dbReference type="KEGG" id="pbi:103060307"/>
<organism evidence="15 16">
    <name type="scientific">Python bivittatus</name>
    <name type="common">Burmese python</name>
    <name type="synonym">Python molurus bivittatus</name>
    <dbReference type="NCBI Taxonomy" id="176946"/>
    <lineage>
        <taxon>Eukaryota</taxon>
        <taxon>Metazoa</taxon>
        <taxon>Chordata</taxon>
        <taxon>Craniata</taxon>
        <taxon>Vertebrata</taxon>
        <taxon>Euteleostomi</taxon>
        <taxon>Lepidosauria</taxon>
        <taxon>Squamata</taxon>
        <taxon>Bifurcata</taxon>
        <taxon>Unidentata</taxon>
        <taxon>Episquamata</taxon>
        <taxon>Toxicofera</taxon>
        <taxon>Serpentes</taxon>
        <taxon>Henophidia</taxon>
        <taxon>Pythonidae</taxon>
        <taxon>Python</taxon>
    </lineage>
</organism>
<dbReference type="GO" id="GO:0005741">
    <property type="term" value="C:mitochondrial outer membrane"/>
    <property type="evidence" value="ECO:0007669"/>
    <property type="project" value="UniProtKB-SubCell"/>
</dbReference>
<feature type="domain" description="Mitochondria-eating protein C-terminal" evidence="14">
    <location>
        <begin position="12"/>
        <end position="109"/>
    </location>
</feature>
<dbReference type="GO" id="GO:0008289">
    <property type="term" value="F:lipid binding"/>
    <property type="evidence" value="ECO:0007669"/>
    <property type="project" value="UniProtKB-KW"/>
</dbReference>
<dbReference type="PANTHER" id="PTHR21771">
    <property type="entry name" value="MITOCHONDRIA-EATING PROTEIN-RELATED"/>
    <property type="match status" value="1"/>
</dbReference>
<dbReference type="RefSeq" id="XP_007433874.1">
    <property type="nucleotide sequence ID" value="XM_007433812.2"/>
</dbReference>
<proteinExistence type="inferred from homology"/>
<feature type="compositionally biased region" description="Polar residues" evidence="13">
    <location>
        <begin position="148"/>
        <end position="162"/>
    </location>
</feature>
<evidence type="ECO:0000256" key="13">
    <source>
        <dbReference type="SAM" id="MobiDB-lite"/>
    </source>
</evidence>
<dbReference type="GO" id="GO:0005759">
    <property type="term" value="C:mitochondrial matrix"/>
    <property type="evidence" value="ECO:0007669"/>
    <property type="project" value="UniProtKB-SubCell"/>
</dbReference>